<feature type="transmembrane region" description="Helical" evidence="8">
    <location>
        <begin position="20"/>
        <end position="43"/>
    </location>
</feature>
<dbReference type="InterPro" id="IPR014743">
    <property type="entry name" value="Cl-channel_core"/>
</dbReference>
<dbReference type="Gene3D" id="1.10.3080.10">
    <property type="entry name" value="Clc chloride channel"/>
    <property type="match status" value="1"/>
</dbReference>
<sequence length="531" mass="56341">MEGSGKKAKIVLKKARNTVLPLFVGGIFAGALSGAIVCLFNMGAAYLTSSSEEIYAAVRERPYYVPLFFAVLALLALFTALVHSRVPEVRGSGVPQTEGVMRGFFSFRKIKVFFCTLILSYISFFSGLPLGAEGPSVQLGAVTADGAAHALKMRICLHRYLISAGAGAGLAVAFNAPLTGIVFVMEEGHKKFSCAMLFVCALAVSAAVLVYRALNFAVFGTFSAHAFVDLSGVSVDAGDANVYLMMLPLAVFIGLAALFFNKLLLNLQKFTDKRAKRFPYLLRLVIAFFAVGAVGLIPAVSGAVYGGGTLIGSLLSDVDSAWYMLLAILIVKIALIALCYNAGATGGLFVPMLALGALIGALTGKMLLAAGLNGEYYPLLVCAGMTAFFAASVGTPVTAAVLIVEVSGWAFDMLPALIAIFGAYALVRLCGGRPIYDCMLERHLRINGLEKTGAAHRIEFEVERSSFADGRQIGDILWQPGCAVSAIERDNAFILPESGLRLKGGDRLLLQLHTDDMASACEYVRGIVKCL</sequence>
<proteinExistence type="predicted"/>
<evidence type="ECO:0000256" key="8">
    <source>
        <dbReference type="SAM" id="Phobius"/>
    </source>
</evidence>
<dbReference type="PANTHER" id="PTHR45711">
    <property type="entry name" value="CHLORIDE CHANNEL PROTEIN"/>
    <property type="match status" value="1"/>
</dbReference>
<dbReference type="GO" id="GO:0005886">
    <property type="term" value="C:plasma membrane"/>
    <property type="evidence" value="ECO:0007669"/>
    <property type="project" value="TreeGrafter"/>
</dbReference>
<comment type="caution">
    <text evidence="10">The sequence shown here is derived from an EMBL/GenBank/DDBJ whole genome shotgun (WGS) entry which is preliminary data.</text>
</comment>
<feature type="transmembrane region" description="Helical" evidence="8">
    <location>
        <begin position="348"/>
        <end position="370"/>
    </location>
</feature>
<feature type="domain" description="RCK C-terminal" evidence="9">
    <location>
        <begin position="444"/>
        <end position="526"/>
    </location>
</feature>
<name>A0A9D1MLR8_9FIRM</name>
<feature type="transmembrane region" description="Helical" evidence="8">
    <location>
        <begin position="321"/>
        <end position="341"/>
    </location>
</feature>
<evidence type="ECO:0000256" key="6">
    <source>
        <dbReference type="ARBA" id="ARBA00023136"/>
    </source>
</evidence>
<feature type="transmembrane region" description="Helical" evidence="8">
    <location>
        <begin position="196"/>
        <end position="222"/>
    </location>
</feature>
<reference evidence="10" key="2">
    <citation type="journal article" date="2021" name="PeerJ">
        <title>Extensive microbial diversity within the chicken gut microbiome revealed by metagenomics and culture.</title>
        <authorList>
            <person name="Gilroy R."/>
            <person name="Ravi A."/>
            <person name="Getino M."/>
            <person name="Pursley I."/>
            <person name="Horton D.L."/>
            <person name="Alikhan N.F."/>
            <person name="Baker D."/>
            <person name="Gharbi K."/>
            <person name="Hall N."/>
            <person name="Watson M."/>
            <person name="Adriaenssens E.M."/>
            <person name="Foster-Nyarko E."/>
            <person name="Jarju S."/>
            <person name="Secka A."/>
            <person name="Antonio M."/>
            <person name="Oren A."/>
            <person name="Chaudhuri R.R."/>
            <person name="La Ragione R."/>
            <person name="Hildebrand F."/>
            <person name="Pallen M.J."/>
        </authorList>
    </citation>
    <scope>NUCLEOTIDE SEQUENCE</scope>
    <source>
        <strain evidence="10">9366</strain>
    </source>
</reference>
<feature type="transmembrane region" description="Helical" evidence="8">
    <location>
        <begin position="376"/>
        <end position="402"/>
    </location>
</feature>
<evidence type="ECO:0000256" key="7">
    <source>
        <dbReference type="ARBA" id="ARBA00023214"/>
    </source>
</evidence>
<dbReference type="EMBL" id="DVNJ01000005">
    <property type="protein sequence ID" value="HIU62427.1"/>
    <property type="molecule type" value="Genomic_DNA"/>
</dbReference>
<reference evidence="10" key="1">
    <citation type="submission" date="2020-10" db="EMBL/GenBank/DDBJ databases">
        <authorList>
            <person name="Gilroy R."/>
        </authorList>
    </citation>
    <scope>NUCLEOTIDE SEQUENCE</scope>
    <source>
        <strain evidence="10">9366</strain>
    </source>
</reference>
<protein>
    <submittedName>
        <fullName evidence="10">Chloride channel protein</fullName>
    </submittedName>
</protein>
<evidence type="ECO:0000256" key="2">
    <source>
        <dbReference type="ARBA" id="ARBA00022448"/>
    </source>
</evidence>
<feature type="transmembrane region" description="Helical" evidence="8">
    <location>
        <begin position="160"/>
        <end position="184"/>
    </location>
</feature>
<dbReference type="GO" id="GO:0005247">
    <property type="term" value="F:voltage-gated chloride channel activity"/>
    <property type="evidence" value="ECO:0007669"/>
    <property type="project" value="TreeGrafter"/>
</dbReference>
<gene>
    <name evidence="10" type="ORF">IAB07_01480</name>
</gene>
<dbReference type="InterPro" id="IPR036721">
    <property type="entry name" value="RCK_C_sf"/>
</dbReference>
<evidence type="ECO:0000256" key="3">
    <source>
        <dbReference type="ARBA" id="ARBA00022692"/>
    </source>
</evidence>
<dbReference type="GO" id="GO:0006813">
    <property type="term" value="P:potassium ion transport"/>
    <property type="evidence" value="ECO:0007669"/>
    <property type="project" value="InterPro"/>
</dbReference>
<evidence type="ECO:0000256" key="1">
    <source>
        <dbReference type="ARBA" id="ARBA00004141"/>
    </source>
</evidence>
<evidence type="ECO:0000259" key="9">
    <source>
        <dbReference type="PROSITE" id="PS51202"/>
    </source>
</evidence>
<keyword evidence="7" id="KW-0868">Chloride</keyword>
<keyword evidence="5" id="KW-0406">Ion transport</keyword>
<dbReference type="Pfam" id="PF02080">
    <property type="entry name" value="TrkA_C"/>
    <property type="match status" value="1"/>
</dbReference>
<evidence type="ECO:0000256" key="4">
    <source>
        <dbReference type="ARBA" id="ARBA00022989"/>
    </source>
</evidence>
<dbReference type="SUPFAM" id="SSF81340">
    <property type="entry name" value="Clc chloride channel"/>
    <property type="match status" value="1"/>
</dbReference>
<dbReference type="PRINTS" id="PR00762">
    <property type="entry name" value="CLCHANNEL"/>
</dbReference>
<keyword evidence="2" id="KW-0813">Transport</keyword>
<organism evidence="10 11">
    <name type="scientific">Candidatus Caccalectryoclostridium excrementigallinarum</name>
    <dbReference type="NCBI Taxonomy" id="2840710"/>
    <lineage>
        <taxon>Bacteria</taxon>
        <taxon>Bacillati</taxon>
        <taxon>Bacillota</taxon>
        <taxon>Clostridia</taxon>
        <taxon>Christensenellales</taxon>
        <taxon>Christensenellaceae</taxon>
        <taxon>Christensenellaceae incertae sedis</taxon>
        <taxon>Candidatus Caccalectryoclostridium</taxon>
    </lineage>
</organism>
<dbReference type="GO" id="GO:0008324">
    <property type="term" value="F:monoatomic cation transmembrane transporter activity"/>
    <property type="evidence" value="ECO:0007669"/>
    <property type="project" value="InterPro"/>
</dbReference>
<keyword evidence="4 8" id="KW-1133">Transmembrane helix</keyword>
<evidence type="ECO:0000313" key="10">
    <source>
        <dbReference type="EMBL" id="HIU62427.1"/>
    </source>
</evidence>
<comment type="subcellular location">
    <subcellularLocation>
        <location evidence="1">Membrane</location>
        <topology evidence="1">Multi-pass membrane protein</topology>
    </subcellularLocation>
</comment>
<keyword evidence="3 8" id="KW-0812">Transmembrane</keyword>
<dbReference type="InterPro" id="IPR001807">
    <property type="entry name" value="ClC"/>
</dbReference>
<dbReference type="Gene3D" id="3.30.70.1450">
    <property type="entry name" value="Regulator of K+ conductance, C-terminal domain"/>
    <property type="match status" value="1"/>
</dbReference>
<keyword evidence="6 8" id="KW-0472">Membrane</keyword>
<feature type="transmembrane region" description="Helical" evidence="8">
    <location>
        <begin position="63"/>
        <end position="82"/>
    </location>
</feature>
<dbReference type="PROSITE" id="PS51202">
    <property type="entry name" value="RCK_C"/>
    <property type="match status" value="1"/>
</dbReference>
<feature type="transmembrane region" description="Helical" evidence="8">
    <location>
        <begin position="242"/>
        <end position="260"/>
    </location>
</feature>
<feature type="transmembrane region" description="Helical" evidence="8">
    <location>
        <begin position="280"/>
        <end position="301"/>
    </location>
</feature>
<dbReference type="PANTHER" id="PTHR45711:SF6">
    <property type="entry name" value="CHLORIDE CHANNEL PROTEIN"/>
    <property type="match status" value="1"/>
</dbReference>
<dbReference type="Proteomes" id="UP000824145">
    <property type="component" value="Unassembled WGS sequence"/>
</dbReference>
<feature type="transmembrane region" description="Helical" evidence="8">
    <location>
        <begin position="112"/>
        <end position="132"/>
    </location>
</feature>
<feature type="transmembrane region" description="Helical" evidence="8">
    <location>
        <begin position="409"/>
        <end position="427"/>
    </location>
</feature>
<accession>A0A9D1MLR8</accession>
<dbReference type="AlphaFoldDB" id="A0A9D1MLR8"/>
<evidence type="ECO:0000313" key="11">
    <source>
        <dbReference type="Proteomes" id="UP000824145"/>
    </source>
</evidence>
<dbReference type="SUPFAM" id="SSF116726">
    <property type="entry name" value="TrkA C-terminal domain-like"/>
    <property type="match status" value="1"/>
</dbReference>
<dbReference type="Pfam" id="PF00654">
    <property type="entry name" value="Voltage_CLC"/>
    <property type="match status" value="1"/>
</dbReference>
<evidence type="ECO:0000256" key="5">
    <source>
        <dbReference type="ARBA" id="ARBA00023065"/>
    </source>
</evidence>
<dbReference type="InterPro" id="IPR006037">
    <property type="entry name" value="RCK_C"/>
</dbReference>